<dbReference type="Pfam" id="PF01648">
    <property type="entry name" value="ACPS"/>
    <property type="match status" value="1"/>
</dbReference>
<organism evidence="10 11">
    <name type="scientific">Dialister micraerophilus DSM 19965</name>
    <dbReference type="NCBI Taxonomy" id="888062"/>
    <lineage>
        <taxon>Bacteria</taxon>
        <taxon>Bacillati</taxon>
        <taxon>Bacillota</taxon>
        <taxon>Negativicutes</taxon>
        <taxon>Veillonellales</taxon>
        <taxon>Veillonellaceae</taxon>
        <taxon>Dialister</taxon>
    </lineage>
</organism>
<dbReference type="Gene3D" id="3.90.470.20">
    <property type="entry name" value="4'-phosphopantetheinyl transferase domain"/>
    <property type="match status" value="1"/>
</dbReference>
<reference evidence="10 11" key="1">
    <citation type="submission" date="2011-02" db="EMBL/GenBank/DDBJ databases">
        <authorList>
            <person name="Muzny D."/>
            <person name="Qin X."/>
            <person name="Deng J."/>
            <person name="Jiang H."/>
            <person name="Liu Y."/>
            <person name="Qu J."/>
            <person name="Song X.-Z."/>
            <person name="Zhang L."/>
            <person name="Thornton R."/>
            <person name="Coyle M."/>
            <person name="Francisco L."/>
            <person name="Jackson L."/>
            <person name="Javaid M."/>
            <person name="Korchina V."/>
            <person name="Kovar C."/>
            <person name="Mata R."/>
            <person name="Mathew T."/>
            <person name="Ngo R."/>
            <person name="Nguyen L."/>
            <person name="Nguyen N."/>
            <person name="Okwuonu G."/>
            <person name="Ongeri F."/>
            <person name="Pham C."/>
            <person name="Simmons D."/>
            <person name="Wilczek-Boney K."/>
            <person name="Hale W."/>
            <person name="Jakkamsetti A."/>
            <person name="Pham P."/>
            <person name="Ruth R."/>
            <person name="San Lucas F."/>
            <person name="Warren J."/>
            <person name="Zhang J."/>
            <person name="Zhao Z."/>
            <person name="Zhou C."/>
            <person name="Zhu D."/>
            <person name="Lee S."/>
            <person name="Bess C."/>
            <person name="Blankenburg K."/>
            <person name="Forbes L."/>
            <person name="Fu Q."/>
            <person name="Gubbala S."/>
            <person name="Hirani K."/>
            <person name="Jayaseelan J.C."/>
            <person name="Lara F."/>
            <person name="Munidasa M."/>
            <person name="Palculict T."/>
            <person name="Patil S."/>
            <person name="Pu L.-L."/>
            <person name="Saada N."/>
            <person name="Tang L."/>
            <person name="Weissenberger G."/>
            <person name="Zhu Y."/>
            <person name="Hemphill L."/>
            <person name="Shang Y."/>
            <person name="Youmans B."/>
            <person name="Ayvaz T."/>
            <person name="Ross M."/>
            <person name="Santibanez J."/>
            <person name="Aqrawi P."/>
            <person name="Gross S."/>
            <person name="Joshi V."/>
            <person name="Fowler G."/>
            <person name="Nazareth L."/>
            <person name="Reid J."/>
            <person name="Worley K."/>
            <person name="Petrosino J."/>
            <person name="Highlander S."/>
            <person name="Gibbs R."/>
        </authorList>
    </citation>
    <scope>NUCLEOTIDE SEQUENCE [LARGE SCALE GENOMIC DNA]</scope>
    <source>
        <strain evidence="10 11">DSM 19965</strain>
    </source>
</reference>
<dbReference type="InterPro" id="IPR037143">
    <property type="entry name" value="4-PPantetheinyl_Trfase_dom_sf"/>
</dbReference>
<evidence type="ECO:0000256" key="6">
    <source>
        <dbReference type="ARBA" id="ARBA00023098"/>
    </source>
</evidence>
<dbReference type="InterPro" id="IPR004568">
    <property type="entry name" value="Ppantetheine-prot_Trfase_dom"/>
</dbReference>
<dbReference type="eggNOG" id="COG0736">
    <property type="taxonomic scope" value="Bacteria"/>
</dbReference>
<feature type="binding site" evidence="8">
    <location>
        <position position="11"/>
    </location>
    <ligand>
        <name>Mg(2+)</name>
        <dbReference type="ChEBI" id="CHEBI:18420"/>
    </ligand>
</feature>
<proteinExistence type="inferred from homology"/>
<comment type="caution">
    <text evidence="10">The sequence shown here is derived from an EMBL/GenBank/DDBJ whole genome shotgun (WGS) entry which is preliminary data.</text>
</comment>
<evidence type="ECO:0000313" key="10">
    <source>
        <dbReference type="EMBL" id="EGF13196.1"/>
    </source>
</evidence>
<comment type="function">
    <text evidence="8">Transfers the 4'-phosphopantetheine moiety from coenzyme A to a Ser of acyl-carrier-protein.</text>
</comment>
<keyword evidence="4 8" id="KW-0276">Fatty acid metabolism</keyword>
<dbReference type="SUPFAM" id="SSF56214">
    <property type="entry name" value="4'-phosphopantetheinyl transferase"/>
    <property type="match status" value="1"/>
</dbReference>
<evidence type="ECO:0000256" key="4">
    <source>
        <dbReference type="ARBA" id="ARBA00022832"/>
    </source>
</evidence>
<comment type="cofactor">
    <cofactor evidence="8">
        <name>Mg(2+)</name>
        <dbReference type="ChEBI" id="CHEBI:18420"/>
    </cofactor>
</comment>
<dbReference type="InterPro" id="IPR008278">
    <property type="entry name" value="4-PPantetheinyl_Trfase_dom"/>
</dbReference>
<sequence>MNGGNMYIGVDLVKIKRWEKIIEKYPERLKKIFTTEEIEHCEKKGRKKAESYAALWGAREAAGKALGIGLQGATWQDAYVTWTNLGAPVLHLKGEFKRRATQMGIKTMAMSISHEDNLSITVVVLGR</sequence>
<name>F2BXR1_9FIRM</name>
<dbReference type="GO" id="GO:0006633">
    <property type="term" value="P:fatty acid biosynthetic process"/>
    <property type="evidence" value="ECO:0007669"/>
    <property type="project" value="UniProtKB-UniRule"/>
</dbReference>
<accession>F2BXR1</accession>
<keyword evidence="2 8" id="KW-0808">Transferase</keyword>
<keyword evidence="11" id="KW-1185">Reference proteome</keyword>
<protein>
    <recommendedName>
        <fullName evidence="8">Holo-[acyl-carrier-protein] synthase</fullName>
        <shortName evidence="8">Holo-ACP synthase</shortName>
        <ecNumber evidence="8">2.7.8.7</ecNumber>
    </recommendedName>
    <alternativeName>
        <fullName evidence="8">4'-phosphopantetheinyl transferase AcpS</fullName>
    </alternativeName>
</protein>
<comment type="similarity">
    <text evidence="8">Belongs to the P-Pant transferase superfamily. AcpS family.</text>
</comment>
<evidence type="ECO:0000313" key="11">
    <source>
        <dbReference type="Proteomes" id="UP000003503"/>
    </source>
</evidence>
<dbReference type="STRING" id="888062.HMPREF9083_0979"/>
<dbReference type="GO" id="GO:0008897">
    <property type="term" value="F:holo-[acyl-carrier-protein] synthase activity"/>
    <property type="evidence" value="ECO:0007669"/>
    <property type="project" value="UniProtKB-UniRule"/>
</dbReference>
<evidence type="ECO:0000259" key="9">
    <source>
        <dbReference type="Pfam" id="PF01648"/>
    </source>
</evidence>
<feature type="binding site" evidence="8">
    <location>
        <position position="60"/>
    </location>
    <ligand>
        <name>Mg(2+)</name>
        <dbReference type="ChEBI" id="CHEBI:18420"/>
    </ligand>
</feature>
<comment type="catalytic activity">
    <reaction evidence="8">
        <text>apo-[ACP] + CoA = holo-[ACP] + adenosine 3',5'-bisphosphate + H(+)</text>
        <dbReference type="Rhea" id="RHEA:12068"/>
        <dbReference type="Rhea" id="RHEA-COMP:9685"/>
        <dbReference type="Rhea" id="RHEA-COMP:9690"/>
        <dbReference type="ChEBI" id="CHEBI:15378"/>
        <dbReference type="ChEBI" id="CHEBI:29999"/>
        <dbReference type="ChEBI" id="CHEBI:57287"/>
        <dbReference type="ChEBI" id="CHEBI:58343"/>
        <dbReference type="ChEBI" id="CHEBI:64479"/>
        <dbReference type="EC" id="2.7.8.7"/>
    </reaction>
</comment>
<dbReference type="EC" id="2.7.8.7" evidence="8"/>
<dbReference type="HOGENOM" id="CLU_089696_0_2_9"/>
<dbReference type="NCBIfam" id="TIGR00556">
    <property type="entry name" value="pantethn_trn"/>
    <property type="match status" value="1"/>
</dbReference>
<comment type="subcellular location">
    <subcellularLocation>
        <location evidence="8">Cytoplasm</location>
    </subcellularLocation>
</comment>
<feature type="domain" description="4'-phosphopantetheinyl transferase" evidence="9">
    <location>
        <begin position="8"/>
        <end position="107"/>
    </location>
</feature>
<dbReference type="GO" id="GO:0005737">
    <property type="term" value="C:cytoplasm"/>
    <property type="evidence" value="ECO:0007669"/>
    <property type="project" value="UniProtKB-SubCell"/>
</dbReference>
<evidence type="ECO:0000256" key="3">
    <source>
        <dbReference type="ARBA" id="ARBA00022723"/>
    </source>
</evidence>
<dbReference type="NCBIfam" id="TIGR00516">
    <property type="entry name" value="acpS"/>
    <property type="match status" value="1"/>
</dbReference>
<keyword evidence="6 8" id="KW-0443">Lipid metabolism</keyword>
<evidence type="ECO:0000256" key="2">
    <source>
        <dbReference type="ARBA" id="ARBA00022679"/>
    </source>
</evidence>
<dbReference type="AlphaFoldDB" id="F2BXR1"/>
<evidence type="ECO:0000256" key="7">
    <source>
        <dbReference type="ARBA" id="ARBA00023160"/>
    </source>
</evidence>
<gene>
    <name evidence="8 10" type="primary">acpS</name>
    <name evidence="10" type="ORF">HMPREF9083_0979</name>
</gene>
<dbReference type="HAMAP" id="MF_00101">
    <property type="entry name" value="AcpS"/>
    <property type="match status" value="1"/>
</dbReference>
<dbReference type="EMBL" id="AFBB01000019">
    <property type="protein sequence ID" value="EGF13196.1"/>
    <property type="molecule type" value="Genomic_DNA"/>
</dbReference>
<evidence type="ECO:0000256" key="1">
    <source>
        <dbReference type="ARBA" id="ARBA00022516"/>
    </source>
</evidence>
<dbReference type="Proteomes" id="UP000003503">
    <property type="component" value="Unassembled WGS sequence"/>
</dbReference>
<evidence type="ECO:0000256" key="5">
    <source>
        <dbReference type="ARBA" id="ARBA00022842"/>
    </source>
</evidence>
<evidence type="ECO:0000256" key="8">
    <source>
        <dbReference type="HAMAP-Rule" id="MF_00101"/>
    </source>
</evidence>
<keyword evidence="1 8" id="KW-0444">Lipid biosynthesis</keyword>
<dbReference type="InterPro" id="IPR002582">
    <property type="entry name" value="ACPS"/>
</dbReference>
<keyword evidence="7 8" id="KW-0275">Fatty acid biosynthesis</keyword>
<dbReference type="GO" id="GO:0000287">
    <property type="term" value="F:magnesium ion binding"/>
    <property type="evidence" value="ECO:0007669"/>
    <property type="project" value="UniProtKB-UniRule"/>
</dbReference>
<keyword evidence="3 8" id="KW-0479">Metal-binding</keyword>
<keyword evidence="8" id="KW-0963">Cytoplasm</keyword>
<keyword evidence="5 8" id="KW-0460">Magnesium</keyword>